<evidence type="ECO:0000313" key="4">
    <source>
        <dbReference type="Proteomes" id="UP000831534"/>
    </source>
</evidence>
<reference evidence="3" key="2">
    <citation type="submission" date="2024-09" db="EMBL/GenBank/DDBJ databases">
        <authorList>
            <person name="Veyrier F.J."/>
        </authorList>
    </citation>
    <scope>NUCLEOTIDE SEQUENCE</scope>
    <source>
        <strain evidence="3">17694</strain>
    </source>
</reference>
<feature type="domain" description="Chromosomal replication initiator protein DnaA ATPAse" evidence="1">
    <location>
        <begin position="39"/>
        <end position="143"/>
    </location>
</feature>
<dbReference type="InterPro" id="IPR013317">
    <property type="entry name" value="DnaA_dom"/>
</dbReference>
<keyword evidence="4" id="KW-1185">Reference proteome</keyword>
<dbReference type="EMBL" id="CP091521">
    <property type="protein sequence ID" value="UOP04291.1"/>
    <property type="molecule type" value="Genomic_DNA"/>
</dbReference>
<gene>
    <name evidence="3" type="ORF">LVJ77_07860</name>
</gene>
<dbReference type="PANTHER" id="PTHR30050">
    <property type="entry name" value="CHROMOSOMAL REPLICATION INITIATOR PROTEIN DNAA"/>
    <property type="match status" value="1"/>
</dbReference>
<dbReference type="Pfam" id="PF22688">
    <property type="entry name" value="Hda_lid"/>
    <property type="match status" value="1"/>
</dbReference>
<dbReference type="Proteomes" id="UP000831534">
    <property type="component" value="Chromosome"/>
</dbReference>
<dbReference type="GO" id="GO:0003688">
    <property type="term" value="F:DNA replication origin binding"/>
    <property type="evidence" value="ECO:0007669"/>
    <property type="project" value="TreeGrafter"/>
</dbReference>
<name>A0A8T9MSN6_9NEIS</name>
<feature type="domain" description="Hda lid" evidence="2">
    <location>
        <begin position="154"/>
        <end position="217"/>
    </location>
</feature>
<dbReference type="InterPro" id="IPR055199">
    <property type="entry name" value="Hda_lid"/>
</dbReference>
<dbReference type="InterPro" id="IPR027417">
    <property type="entry name" value="P-loop_NTPase"/>
</dbReference>
<dbReference type="SUPFAM" id="SSF52540">
    <property type="entry name" value="P-loop containing nucleoside triphosphate hydrolases"/>
    <property type="match status" value="1"/>
</dbReference>
<dbReference type="PANTHER" id="PTHR30050:SF5">
    <property type="entry name" value="DNAA REGULATORY INACTIVATOR HDA"/>
    <property type="match status" value="1"/>
</dbReference>
<reference evidence="3" key="1">
    <citation type="journal article" date="2022" name="Res Sq">
        <title>Evolution of multicellular longitudinally dividing oral cavity symbionts (Neisseriaceae).</title>
        <authorList>
            <person name="Nyongesa S."/>
            <person name="Weber P."/>
            <person name="Bernet E."/>
            <person name="Pullido F."/>
            <person name="Nieckarz M."/>
            <person name="Delaby M."/>
            <person name="Nieves C."/>
            <person name="Viehboeck T."/>
            <person name="Krause N."/>
            <person name="Rivera-Millot A."/>
            <person name="Nakamura A."/>
            <person name="Vischer N."/>
            <person name="VanNieuwenhze M."/>
            <person name="Brun Y."/>
            <person name="Cava F."/>
            <person name="Bulgheresi S."/>
            <person name="Veyrier F."/>
        </authorList>
    </citation>
    <scope>NUCLEOTIDE SEQUENCE</scope>
    <source>
        <strain evidence="3">17694</strain>
    </source>
</reference>
<dbReference type="Gene3D" id="3.40.50.300">
    <property type="entry name" value="P-loop containing nucleotide triphosphate hydrolases"/>
    <property type="match status" value="1"/>
</dbReference>
<dbReference type="Pfam" id="PF00308">
    <property type="entry name" value="Bac_DnaA"/>
    <property type="match status" value="1"/>
</dbReference>
<evidence type="ECO:0000259" key="2">
    <source>
        <dbReference type="Pfam" id="PF22688"/>
    </source>
</evidence>
<sequence>MNQLSLDFAEPIYPRFDKLLGTANAELIYILQQEYDQFIYLWGERGSGKSHILQAWVGQALQNGHEAVYIDAAAYTLTESFIAEARYIAIDQIEKLRSREQAVLFNVFNRFRNSRQGHLLLSSDLHPSRLNLREDLRTRVAYCLPYEVKALSFQEKIDALTNMAHVRCLNIDPRIYPYLLEHWQQDMDSLLQMFDDLANYSILSGKPMTLALLKQLLKEDKETSFA</sequence>
<evidence type="ECO:0000259" key="1">
    <source>
        <dbReference type="Pfam" id="PF00308"/>
    </source>
</evidence>
<dbReference type="GO" id="GO:0005886">
    <property type="term" value="C:plasma membrane"/>
    <property type="evidence" value="ECO:0007669"/>
    <property type="project" value="TreeGrafter"/>
</dbReference>
<accession>A0A8T9MSN6</accession>
<dbReference type="KEGG" id="ckh:LVJ77_07860"/>
<dbReference type="GO" id="GO:0006270">
    <property type="term" value="P:DNA replication initiation"/>
    <property type="evidence" value="ECO:0007669"/>
    <property type="project" value="TreeGrafter"/>
</dbReference>
<protein>
    <submittedName>
        <fullName evidence="3">DnaA ATPase domain-containing protein</fullName>
    </submittedName>
</protein>
<organism evidence="3 4">
    <name type="scientific">Conchiformibius kuhniae</name>
    <dbReference type="NCBI Taxonomy" id="211502"/>
    <lineage>
        <taxon>Bacteria</taxon>
        <taxon>Pseudomonadati</taxon>
        <taxon>Pseudomonadota</taxon>
        <taxon>Betaproteobacteria</taxon>
        <taxon>Neisseriales</taxon>
        <taxon>Neisseriaceae</taxon>
        <taxon>Conchiformibius</taxon>
    </lineage>
</organism>
<dbReference type="AlphaFoldDB" id="A0A8T9MSN6"/>
<dbReference type="Gene3D" id="1.10.8.60">
    <property type="match status" value="1"/>
</dbReference>
<evidence type="ECO:0000313" key="3">
    <source>
        <dbReference type="EMBL" id="UOP04291.1"/>
    </source>
</evidence>
<dbReference type="RefSeq" id="WP_027009833.1">
    <property type="nucleotide sequence ID" value="NZ_CP091521.1"/>
</dbReference>
<proteinExistence type="predicted"/>